<evidence type="ECO:0000313" key="2">
    <source>
        <dbReference type="EMBL" id="RIA79591.1"/>
    </source>
</evidence>
<protein>
    <submittedName>
        <fullName evidence="2">Uncharacterized protein</fullName>
    </submittedName>
</protein>
<comment type="caution">
    <text evidence="2">The sequence shown here is derived from an EMBL/GenBank/DDBJ whole genome shotgun (WGS) entry which is preliminary data.</text>
</comment>
<reference evidence="2 3" key="1">
    <citation type="submission" date="2018-06" db="EMBL/GenBank/DDBJ databases">
        <title>Comparative genomics reveals the genomic features of Rhizophagus irregularis, R. cerebriforme, R. diaphanum and Gigaspora rosea, and their symbiotic lifestyle signature.</title>
        <authorList>
            <person name="Morin E."/>
            <person name="San Clemente H."/>
            <person name="Chen E.C.H."/>
            <person name="De La Providencia I."/>
            <person name="Hainaut M."/>
            <person name="Kuo A."/>
            <person name="Kohler A."/>
            <person name="Murat C."/>
            <person name="Tang N."/>
            <person name="Roy S."/>
            <person name="Loubradou J."/>
            <person name="Henrissat B."/>
            <person name="Grigoriev I.V."/>
            <person name="Corradi N."/>
            <person name="Roux C."/>
            <person name="Martin F.M."/>
        </authorList>
    </citation>
    <scope>NUCLEOTIDE SEQUENCE [LARGE SCALE GENOMIC DNA]</scope>
    <source>
        <strain evidence="2 3">DAOM 227022</strain>
    </source>
</reference>
<keyword evidence="3" id="KW-1185">Reference proteome</keyword>
<dbReference type="OrthoDB" id="2440461at2759"/>
<keyword evidence="1" id="KW-0175">Coiled coil</keyword>
<dbReference type="Proteomes" id="UP000265703">
    <property type="component" value="Unassembled WGS sequence"/>
</dbReference>
<name>A0A397SA50_9GLOM</name>
<feature type="coiled-coil region" evidence="1">
    <location>
        <begin position="90"/>
        <end position="117"/>
    </location>
</feature>
<sequence length="352" mass="41354">MESKINLLRQERVRLVAKNNKKVLQTELKVLRKLNFMIERITELETENAELRKENTVIPDLRNKISVFDAEITELKCRNTEVLRANGEYNERHDIKIKKLEQNNAELEVRLAVVEQSVAMNGQPQNDKEVISEILPEISTPNNNTDIKLSKDKKTDFFLDEVHKEKVSNEIRQKNREKKLLCKLSTKDLKLNNSIDEIMIKEKIGMKKSQRTDLRIKLYTNINFLFYQNMEEFLLTKESLNIIRISTALFVQVEQGEWMGILKKKLGTKIELNNINVENLGFDHPICLEVLNIKSEPFTNIPGLFCDIFKELFQKYKLDQNHVILDACKDFIQKEESNINEDEDLDNINYRK</sequence>
<proteinExistence type="predicted"/>
<dbReference type="EMBL" id="QKYT01001223">
    <property type="protein sequence ID" value="RIA79591.1"/>
    <property type="molecule type" value="Genomic_DNA"/>
</dbReference>
<evidence type="ECO:0000256" key="1">
    <source>
        <dbReference type="SAM" id="Coils"/>
    </source>
</evidence>
<evidence type="ECO:0000313" key="3">
    <source>
        <dbReference type="Proteomes" id="UP000265703"/>
    </source>
</evidence>
<accession>A0A397SA50</accession>
<gene>
    <name evidence="2" type="ORF">C1645_840322</name>
</gene>
<dbReference type="AlphaFoldDB" id="A0A397SA50"/>
<organism evidence="2 3">
    <name type="scientific">Glomus cerebriforme</name>
    <dbReference type="NCBI Taxonomy" id="658196"/>
    <lineage>
        <taxon>Eukaryota</taxon>
        <taxon>Fungi</taxon>
        <taxon>Fungi incertae sedis</taxon>
        <taxon>Mucoromycota</taxon>
        <taxon>Glomeromycotina</taxon>
        <taxon>Glomeromycetes</taxon>
        <taxon>Glomerales</taxon>
        <taxon>Glomeraceae</taxon>
        <taxon>Glomus</taxon>
    </lineage>
</organism>